<protein>
    <submittedName>
        <fullName evidence="1">Uncharacterized protein</fullName>
    </submittedName>
</protein>
<keyword evidence="2" id="KW-1185">Reference proteome</keyword>
<evidence type="ECO:0000313" key="1">
    <source>
        <dbReference type="EMBL" id="VDP31973.1"/>
    </source>
</evidence>
<sequence length="32" mass="3900">MVVGGTCNLERTGTPWWIRSRITQLHRQRFYH</sequence>
<name>A0A183MU17_9TREM</name>
<dbReference type="AlphaFoldDB" id="A0A183MU17"/>
<gene>
    <name evidence="1" type="ORF">SMRZ_LOCUS19542</name>
</gene>
<dbReference type="EMBL" id="UZAI01017999">
    <property type="protein sequence ID" value="VDP31973.1"/>
    <property type="molecule type" value="Genomic_DNA"/>
</dbReference>
<dbReference type="Proteomes" id="UP000277204">
    <property type="component" value="Unassembled WGS sequence"/>
</dbReference>
<accession>A0A183MU17</accession>
<organism evidence="1 2">
    <name type="scientific">Schistosoma margrebowiei</name>
    <dbReference type="NCBI Taxonomy" id="48269"/>
    <lineage>
        <taxon>Eukaryota</taxon>
        <taxon>Metazoa</taxon>
        <taxon>Spiralia</taxon>
        <taxon>Lophotrochozoa</taxon>
        <taxon>Platyhelminthes</taxon>
        <taxon>Trematoda</taxon>
        <taxon>Digenea</taxon>
        <taxon>Strigeidida</taxon>
        <taxon>Schistosomatoidea</taxon>
        <taxon>Schistosomatidae</taxon>
        <taxon>Schistosoma</taxon>
    </lineage>
</organism>
<evidence type="ECO:0000313" key="2">
    <source>
        <dbReference type="Proteomes" id="UP000277204"/>
    </source>
</evidence>
<proteinExistence type="predicted"/>
<reference evidence="1 2" key="1">
    <citation type="submission" date="2018-11" db="EMBL/GenBank/DDBJ databases">
        <authorList>
            <consortium name="Pathogen Informatics"/>
        </authorList>
    </citation>
    <scope>NUCLEOTIDE SEQUENCE [LARGE SCALE GENOMIC DNA]</scope>
    <source>
        <strain evidence="1 2">Zambia</strain>
    </source>
</reference>